<keyword evidence="3 5" id="KW-0235">DNA replication</keyword>
<dbReference type="GO" id="GO:0005664">
    <property type="term" value="C:nuclear origin of replication recognition complex"/>
    <property type="evidence" value="ECO:0007669"/>
    <property type="project" value="UniProtKB-UniRule"/>
</dbReference>
<dbReference type="InterPro" id="IPR007220">
    <property type="entry name" value="ORC2"/>
</dbReference>
<dbReference type="STRING" id="68775.A0A5C3M8P8"/>
<comment type="function">
    <text evidence="5">Component of the origin recognition complex (ORC) that binds origins of replication. DNA-binding is ATP-dependent. ORC is required to assemble the pre-replication complex necessary to initiate DNA replication.</text>
</comment>
<proteinExistence type="inferred from homology"/>
<feature type="region of interest" description="Disordered" evidence="6">
    <location>
        <begin position="1"/>
        <end position="20"/>
    </location>
</feature>
<evidence type="ECO:0000313" key="9">
    <source>
        <dbReference type="EMBL" id="TFK41692.1"/>
    </source>
</evidence>
<gene>
    <name evidence="9" type="ORF">BDQ12DRAFT_599479</name>
</gene>
<dbReference type="InterPro" id="IPR056772">
    <property type="entry name" value="RecA-like_ORC2"/>
</dbReference>
<dbReference type="Pfam" id="PF04084">
    <property type="entry name" value="RecA-like_ORC2"/>
    <property type="match status" value="1"/>
</dbReference>
<dbReference type="EMBL" id="ML213594">
    <property type="protein sequence ID" value="TFK41692.1"/>
    <property type="molecule type" value="Genomic_DNA"/>
</dbReference>
<keyword evidence="4 5" id="KW-0539">Nucleus</keyword>
<dbReference type="AlphaFoldDB" id="A0A5C3M8P8"/>
<accession>A0A5C3M8P8</accession>
<dbReference type="Pfam" id="PF24882">
    <property type="entry name" value="WHD_ORC2"/>
    <property type="match status" value="1"/>
</dbReference>
<evidence type="ECO:0000256" key="5">
    <source>
        <dbReference type="RuleBase" id="RU368084"/>
    </source>
</evidence>
<dbReference type="OrthoDB" id="346673at2759"/>
<name>A0A5C3M8P8_9AGAR</name>
<dbReference type="GO" id="GO:0006260">
    <property type="term" value="P:DNA replication"/>
    <property type="evidence" value="ECO:0007669"/>
    <property type="project" value="UniProtKB-UniRule"/>
</dbReference>
<comment type="similarity">
    <text evidence="2 5">Belongs to the ORC2 family.</text>
</comment>
<evidence type="ECO:0000256" key="3">
    <source>
        <dbReference type="ARBA" id="ARBA00022705"/>
    </source>
</evidence>
<dbReference type="PANTHER" id="PTHR14052:SF0">
    <property type="entry name" value="ORIGIN RECOGNITION COMPLEX SUBUNIT 2"/>
    <property type="match status" value="1"/>
</dbReference>
<evidence type="ECO:0000259" key="7">
    <source>
        <dbReference type="Pfam" id="PF04084"/>
    </source>
</evidence>
<dbReference type="PANTHER" id="PTHR14052">
    <property type="entry name" value="ORIGIN RECOGNITION COMPLEX SUBUNIT 2"/>
    <property type="match status" value="1"/>
</dbReference>
<comment type="subcellular location">
    <subcellularLocation>
        <location evidence="1 5">Nucleus</location>
    </subcellularLocation>
</comment>
<keyword evidence="10" id="KW-1185">Reference proteome</keyword>
<evidence type="ECO:0000313" key="10">
    <source>
        <dbReference type="Proteomes" id="UP000308652"/>
    </source>
</evidence>
<feature type="domain" description="Origin recognition complex subunit 2 RecA-like" evidence="7">
    <location>
        <begin position="88"/>
        <end position="260"/>
    </location>
</feature>
<evidence type="ECO:0000256" key="6">
    <source>
        <dbReference type="SAM" id="MobiDB-lite"/>
    </source>
</evidence>
<protein>
    <recommendedName>
        <fullName evidence="5">Origin recognition complex subunit 2</fullName>
    </recommendedName>
</protein>
<organism evidence="9 10">
    <name type="scientific">Crucibulum laeve</name>
    <dbReference type="NCBI Taxonomy" id="68775"/>
    <lineage>
        <taxon>Eukaryota</taxon>
        <taxon>Fungi</taxon>
        <taxon>Dikarya</taxon>
        <taxon>Basidiomycota</taxon>
        <taxon>Agaricomycotina</taxon>
        <taxon>Agaricomycetes</taxon>
        <taxon>Agaricomycetidae</taxon>
        <taxon>Agaricales</taxon>
        <taxon>Agaricineae</taxon>
        <taxon>Nidulariaceae</taxon>
        <taxon>Crucibulum</taxon>
    </lineage>
</organism>
<reference evidence="9 10" key="1">
    <citation type="journal article" date="2019" name="Nat. Ecol. Evol.">
        <title>Megaphylogeny resolves global patterns of mushroom evolution.</title>
        <authorList>
            <person name="Varga T."/>
            <person name="Krizsan K."/>
            <person name="Foldi C."/>
            <person name="Dima B."/>
            <person name="Sanchez-Garcia M."/>
            <person name="Sanchez-Ramirez S."/>
            <person name="Szollosi G.J."/>
            <person name="Szarkandi J.G."/>
            <person name="Papp V."/>
            <person name="Albert L."/>
            <person name="Andreopoulos W."/>
            <person name="Angelini C."/>
            <person name="Antonin V."/>
            <person name="Barry K.W."/>
            <person name="Bougher N.L."/>
            <person name="Buchanan P."/>
            <person name="Buyck B."/>
            <person name="Bense V."/>
            <person name="Catcheside P."/>
            <person name="Chovatia M."/>
            <person name="Cooper J."/>
            <person name="Damon W."/>
            <person name="Desjardin D."/>
            <person name="Finy P."/>
            <person name="Geml J."/>
            <person name="Haridas S."/>
            <person name="Hughes K."/>
            <person name="Justo A."/>
            <person name="Karasinski D."/>
            <person name="Kautmanova I."/>
            <person name="Kiss B."/>
            <person name="Kocsube S."/>
            <person name="Kotiranta H."/>
            <person name="LaButti K.M."/>
            <person name="Lechner B.E."/>
            <person name="Liimatainen K."/>
            <person name="Lipzen A."/>
            <person name="Lukacs Z."/>
            <person name="Mihaltcheva S."/>
            <person name="Morgado L.N."/>
            <person name="Niskanen T."/>
            <person name="Noordeloos M.E."/>
            <person name="Ohm R.A."/>
            <person name="Ortiz-Santana B."/>
            <person name="Ovrebo C."/>
            <person name="Racz N."/>
            <person name="Riley R."/>
            <person name="Savchenko A."/>
            <person name="Shiryaev A."/>
            <person name="Soop K."/>
            <person name="Spirin V."/>
            <person name="Szebenyi C."/>
            <person name="Tomsovsky M."/>
            <person name="Tulloss R.E."/>
            <person name="Uehling J."/>
            <person name="Grigoriev I.V."/>
            <person name="Vagvolgyi C."/>
            <person name="Papp T."/>
            <person name="Martin F.M."/>
            <person name="Miettinen O."/>
            <person name="Hibbett D.S."/>
            <person name="Nagy L.G."/>
        </authorList>
    </citation>
    <scope>NUCLEOTIDE SEQUENCE [LARGE SCALE GENOMIC DNA]</scope>
    <source>
        <strain evidence="9 10">CBS 166.37</strain>
    </source>
</reference>
<feature type="domain" description="Origin recognition complex subunit 2 winged-helix" evidence="8">
    <location>
        <begin position="343"/>
        <end position="403"/>
    </location>
</feature>
<evidence type="ECO:0000256" key="2">
    <source>
        <dbReference type="ARBA" id="ARBA00007421"/>
    </source>
</evidence>
<evidence type="ECO:0000259" key="8">
    <source>
        <dbReference type="Pfam" id="PF24882"/>
    </source>
</evidence>
<sequence>MDDLPTATPSRRKRKGKASDNLENNVVSNIIVQTSFDAYFTYTSARPQTSTNVFSHLVLPLSTEEYADAIENMKGPKHIEPRLISESSRMTLFSRFLCELNEGFNILCYGFGSKRRVLNQFAVDYCAKAGHVVVCNGFQPDFSMKDLLNSIENVPGIQALELSSTTIEKQTQRIYDYFAQSTQKRHLYIIIHNVDAAPIRTLKAKSLLSLLALNPRIHIIASIDHINAPLLWSTSEASTRKPAAQESIPTRGFAWLWHDLTTLASYDFELAFTDKSSISGAHGGGARRKTDTMLAQNATAMSETAALHILASVTQKAKKLFALLGAKQLESIEDAGEGVAVNDLQQFGLGYDILFNAARDNFVATNDTALRSLLGEFRDHGLVLSAQGASSGGEILWIPLRKERLSSVIKSIQSEQ</sequence>
<dbReference type="InterPro" id="IPR056773">
    <property type="entry name" value="WHD_ORC2"/>
</dbReference>
<dbReference type="Proteomes" id="UP000308652">
    <property type="component" value="Unassembled WGS sequence"/>
</dbReference>
<dbReference type="GO" id="GO:0003688">
    <property type="term" value="F:DNA replication origin binding"/>
    <property type="evidence" value="ECO:0007669"/>
    <property type="project" value="UniProtKB-UniRule"/>
</dbReference>
<comment type="subunit">
    <text evidence="5">Component of the origin recognition complex (ORC).</text>
</comment>
<evidence type="ECO:0000256" key="4">
    <source>
        <dbReference type="ARBA" id="ARBA00023242"/>
    </source>
</evidence>
<evidence type="ECO:0000256" key="1">
    <source>
        <dbReference type="ARBA" id="ARBA00004123"/>
    </source>
</evidence>